<keyword evidence="2" id="KW-1185">Reference proteome</keyword>
<evidence type="ECO:0000313" key="1">
    <source>
        <dbReference type="EMBL" id="KAJ7359736.1"/>
    </source>
</evidence>
<gene>
    <name evidence="1" type="ORF">DFH08DRAFT_846859</name>
</gene>
<dbReference type="AlphaFoldDB" id="A0AAD7AIT1"/>
<sequence length="303" mass="34546">MCITHKVDLPVELEREIFELVASTDVATALRLAVAARRVQVWVEPIIYSKVVVAHAPEDRLQMQYARTVLWDRTARAQRSQKASNQPKIPRFIRTIPFRPESFFARHVKSLQIGHLSELELVTVLSACTGISELGWWANVLTPLVIAALNLLTLRRLSVDPSFDFARLTTAPMFATITHLDICFHNYLGQQVLPPLVRFSTLTHFSVHHSLVPSPTWCDDVLELCPRLKILLRFSDKLFFEELSGLRQRHADLRIVVMQQPVGVWTARWVHDAWPVAENIVRERRKIAAAERKATADASEPLS</sequence>
<protein>
    <submittedName>
        <fullName evidence="1">Uncharacterized protein</fullName>
    </submittedName>
</protein>
<accession>A0AAD7AIT1</accession>
<evidence type="ECO:0000313" key="2">
    <source>
        <dbReference type="Proteomes" id="UP001218218"/>
    </source>
</evidence>
<organism evidence="1 2">
    <name type="scientific">Mycena albidolilacea</name>
    <dbReference type="NCBI Taxonomy" id="1033008"/>
    <lineage>
        <taxon>Eukaryota</taxon>
        <taxon>Fungi</taxon>
        <taxon>Dikarya</taxon>
        <taxon>Basidiomycota</taxon>
        <taxon>Agaricomycotina</taxon>
        <taxon>Agaricomycetes</taxon>
        <taxon>Agaricomycetidae</taxon>
        <taxon>Agaricales</taxon>
        <taxon>Marasmiineae</taxon>
        <taxon>Mycenaceae</taxon>
        <taxon>Mycena</taxon>
    </lineage>
</organism>
<name>A0AAD7AIT1_9AGAR</name>
<dbReference type="Proteomes" id="UP001218218">
    <property type="component" value="Unassembled WGS sequence"/>
</dbReference>
<dbReference type="EMBL" id="JARIHO010000006">
    <property type="protein sequence ID" value="KAJ7359736.1"/>
    <property type="molecule type" value="Genomic_DNA"/>
</dbReference>
<comment type="caution">
    <text evidence="1">The sequence shown here is derived from an EMBL/GenBank/DDBJ whole genome shotgun (WGS) entry which is preliminary data.</text>
</comment>
<reference evidence="1" key="1">
    <citation type="submission" date="2023-03" db="EMBL/GenBank/DDBJ databases">
        <title>Massive genome expansion in bonnet fungi (Mycena s.s.) driven by repeated elements and novel gene families across ecological guilds.</title>
        <authorList>
            <consortium name="Lawrence Berkeley National Laboratory"/>
            <person name="Harder C.B."/>
            <person name="Miyauchi S."/>
            <person name="Viragh M."/>
            <person name="Kuo A."/>
            <person name="Thoen E."/>
            <person name="Andreopoulos B."/>
            <person name="Lu D."/>
            <person name="Skrede I."/>
            <person name="Drula E."/>
            <person name="Henrissat B."/>
            <person name="Morin E."/>
            <person name="Kohler A."/>
            <person name="Barry K."/>
            <person name="LaButti K."/>
            <person name="Morin E."/>
            <person name="Salamov A."/>
            <person name="Lipzen A."/>
            <person name="Mereny Z."/>
            <person name="Hegedus B."/>
            <person name="Baldrian P."/>
            <person name="Stursova M."/>
            <person name="Weitz H."/>
            <person name="Taylor A."/>
            <person name="Grigoriev I.V."/>
            <person name="Nagy L.G."/>
            <person name="Martin F."/>
            <person name="Kauserud H."/>
        </authorList>
    </citation>
    <scope>NUCLEOTIDE SEQUENCE</scope>
    <source>
        <strain evidence="1">CBHHK002</strain>
    </source>
</reference>
<proteinExistence type="predicted"/>